<comment type="caution">
    <text evidence="1">The sequence shown here is derived from an EMBL/GenBank/DDBJ whole genome shotgun (WGS) entry which is preliminary data.</text>
</comment>
<name>A0AAV3XC34_9CYAN</name>
<dbReference type="EMBL" id="BLAY01000056">
    <property type="protein sequence ID" value="GET38968.1"/>
    <property type="molecule type" value="Genomic_DNA"/>
</dbReference>
<evidence type="ECO:0000313" key="2">
    <source>
        <dbReference type="Proteomes" id="UP001050975"/>
    </source>
</evidence>
<gene>
    <name evidence="1" type="ORF">MiSe_37280</name>
</gene>
<accession>A0AAV3XC34</accession>
<proteinExistence type="predicted"/>
<dbReference type="Pfam" id="PF19991">
    <property type="entry name" value="HMA_2"/>
    <property type="match status" value="2"/>
</dbReference>
<dbReference type="Proteomes" id="UP001050975">
    <property type="component" value="Unassembled WGS sequence"/>
</dbReference>
<organism evidence="1 2">
    <name type="scientific">Microseira wollei NIES-4236</name>
    <dbReference type="NCBI Taxonomy" id="2530354"/>
    <lineage>
        <taxon>Bacteria</taxon>
        <taxon>Bacillati</taxon>
        <taxon>Cyanobacteriota</taxon>
        <taxon>Cyanophyceae</taxon>
        <taxon>Oscillatoriophycideae</taxon>
        <taxon>Aerosakkonematales</taxon>
        <taxon>Aerosakkonemataceae</taxon>
        <taxon>Microseira</taxon>
    </lineage>
</organism>
<dbReference type="InterPro" id="IPR036163">
    <property type="entry name" value="HMA_dom_sf"/>
</dbReference>
<dbReference type="SUPFAM" id="SSF55008">
    <property type="entry name" value="HMA, heavy metal-associated domain"/>
    <property type="match status" value="1"/>
</dbReference>
<evidence type="ECO:0008006" key="3">
    <source>
        <dbReference type="Google" id="ProtNLM"/>
    </source>
</evidence>
<evidence type="ECO:0000313" key="1">
    <source>
        <dbReference type="EMBL" id="GET38968.1"/>
    </source>
</evidence>
<sequence>MTGVTVQSTESGLQVVHAMPGRVRLRASGSSLLLADYWEERLEDFAQRLRQEEGVCNVNANIQTGSLVVTFDENTLSYSQMFAVLKKCGVATATEFPDQEDGADGFWLDTTQLESVIPLIAGALITGGLGIQGLPAIPVYLLAAGTTRQLIEQFEEEDFGSRWAGEQRSTGVSPVGAEVNIPVPHLQSPVQKIAYSVVHAVRGRVRFNVSRLFQDGIYASRLEKLAQADSNITSVRVNRAAASVTFTYDAKAVSETEIRSRLVELIQRAGEAFKPTYTAVVENSNSQTLQPRVTAKSHLPKSLKAQLPNQPPKITYLTGLKPPALALILNFMAHLY</sequence>
<dbReference type="GO" id="GO:0046872">
    <property type="term" value="F:metal ion binding"/>
    <property type="evidence" value="ECO:0007669"/>
    <property type="project" value="InterPro"/>
</dbReference>
<keyword evidence="2" id="KW-1185">Reference proteome</keyword>
<protein>
    <recommendedName>
        <fullName evidence="3">Heavy metal translocating P-type ATPase</fullName>
    </recommendedName>
</protein>
<reference evidence="1" key="1">
    <citation type="submission" date="2019-10" db="EMBL/GenBank/DDBJ databases">
        <title>Draft genome sequece of Microseira wollei NIES-4236.</title>
        <authorList>
            <person name="Yamaguchi H."/>
            <person name="Suzuki S."/>
            <person name="Kawachi M."/>
        </authorList>
    </citation>
    <scope>NUCLEOTIDE SEQUENCE</scope>
    <source>
        <strain evidence="1">NIES-4236</strain>
    </source>
</reference>
<dbReference type="AlphaFoldDB" id="A0AAV3XC34"/>
<dbReference type="RefSeq" id="WP_226583676.1">
    <property type="nucleotide sequence ID" value="NZ_BLAY01000056.1"/>
</dbReference>